<comment type="caution">
    <text evidence="7">The sequence shown here is derived from an EMBL/GenBank/DDBJ whole genome shotgun (WGS) entry which is preliminary data.</text>
</comment>
<feature type="transmembrane region" description="Helical" evidence="5">
    <location>
        <begin position="104"/>
        <end position="122"/>
    </location>
</feature>
<evidence type="ECO:0000256" key="1">
    <source>
        <dbReference type="ARBA" id="ARBA00004127"/>
    </source>
</evidence>
<dbReference type="PANTHER" id="PTHR39535:SF2">
    <property type="entry name" value="HTTM DOMAIN-CONTAINING PROTEIN"/>
    <property type="match status" value="1"/>
</dbReference>
<evidence type="ECO:0000313" key="7">
    <source>
        <dbReference type="EMBL" id="TDU30845.1"/>
    </source>
</evidence>
<feature type="transmembrane region" description="Helical" evidence="5">
    <location>
        <begin position="128"/>
        <end position="144"/>
    </location>
</feature>
<evidence type="ECO:0000256" key="5">
    <source>
        <dbReference type="SAM" id="Phobius"/>
    </source>
</evidence>
<gene>
    <name evidence="7" type="ORF">DFR24_0202</name>
</gene>
<feature type="transmembrane region" description="Helical" evidence="5">
    <location>
        <begin position="243"/>
        <end position="276"/>
    </location>
</feature>
<proteinExistence type="predicted"/>
<accession>A0A4R7P9Z9</accession>
<feature type="transmembrane region" description="Helical" evidence="5">
    <location>
        <begin position="414"/>
        <end position="436"/>
    </location>
</feature>
<keyword evidence="8" id="KW-1185">Reference proteome</keyword>
<dbReference type="InterPro" id="IPR011020">
    <property type="entry name" value="HTTM-like"/>
</dbReference>
<dbReference type="AlphaFoldDB" id="A0A4R7P9Z9"/>
<reference evidence="7 8" key="1">
    <citation type="submission" date="2019-03" db="EMBL/GenBank/DDBJ databases">
        <title>Genomic Encyclopedia of Type Strains, Phase IV (KMG-IV): sequencing the most valuable type-strain genomes for metagenomic binning, comparative biology and taxonomic classification.</title>
        <authorList>
            <person name="Goeker M."/>
        </authorList>
    </citation>
    <scope>NUCLEOTIDE SEQUENCE [LARGE SCALE GENOMIC DNA]</scope>
    <source>
        <strain evidence="7 8">DSM 26377</strain>
    </source>
</reference>
<evidence type="ECO:0000256" key="2">
    <source>
        <dbReference type="ARBA" id="ARBA00022692"/>
    </source>
</evidence>
<evidence type="ECO:0000256" key="4">
    <source>
        <dbReference type="ARBA" id="ARBA00023136"/>
    </source>
</evidence>
<evidence type="ECO:0000256" key="3">
    <source>
        <dbReference type="ARBA" id="ARBA00022989"/>
    </source>
</evidence>
<name>A0A4R7P9Z9_9GAMM</name>
<dbReference type="OrthoDB" id="128729at2"/>
<sequence>MILPAPSPAHPLCSRLAVDLRSLALLRAGLALFLLIDSLSRLLHAGLLYTDDGLLPRDLAIGAIEAGRWSLHLANGGLFFAIVLSLLQVLAATALALGWRSRIAGPLLGLLLVSAIARHPAMFDASDALALALLAFGLMLPWNARWSVDAAFAPARPGPSHLSWPGIALLLFACLLPIGLALASDAPEGLLGLLSSPSAHLPGSALVKLPSLLPTLEIGLRIAAWLILPLALVPWARPYARRAALVFAVLLCAFALISVAPVALALLGLLAGALLIDGALWDRLAGDPALPDLRVHPNGDTPGALGMALLARELLCLQHTQVANAQDSPRASRLLANGASLIVIDRNEEAYLDGAAVAMLLRRSPLLRPLRGLLNGGFANSLGSLLLRLRGMAKSGRCAGHSPTDASGATSSRIAILASVLLLLLVVVQFGAAGVLPSALASGARIVLRPLALDRSWIDLLPAAGAAQRWIAVPGERSNGTEVDALSESLPPPNYGLSTLPWFSGERGRQYENALAQPGARIERLAFARFLCEQHSEALARVRVTLMVREAGAQIAEQRVLLRHECRAEESSP</sequence>
<feature type="transmembrane region" description="Helical" evidence="5">
    <location>
        <begin position="24"/>
        <end position="49"/>
    </location>
</feature>
<feature type="domain" description="HTTM-like" evidence="6">
    <location>
        <begin position="15"/>
        <end position="275"/>
    </location>
</feature>
<feature type="transmembrane region" description="Helical" evidence="5">
    <location>
        <begin position="164"/>
        <end position="183"/>
    </location>
</feature>
<dbReference type="GO" id="GO:0012505">
    <property type="term" value="C:endomembrane system"/>
    <property type="evidence" value="ECO:0007669"/>
    <property type="project" value="UniProtKB-SubCell"/>
</dbReference>
<dbReference type="PANTHER" id="PTHR39535">
    <property type="entry name" value="SPORULATION-DELAYING PROTEIN SDPB"/>
    <property type="match status" value="1"/>
</dbReference>
<evidence type="ECO:0000259" key="6">
    <source>
        <dbReference type="SMART" id="SM00752"/>
    </source>
</evidence>
<dbReference type="SMART" id="SM00752">
    <property type="entry name" value="HTTM"/>
    <property type="match status" value="1"/>
</dbReference>
<feature type="transmembrane region" description="Helical" evidence="5">
    <location>
        <begin position="218"/>
        <end position="236"/>
    </location>
</feature>
<keyword evidence="3 5" id="KW-1133">Transmembrane helix</keyword>
<evidence type="ECO:0000313" key="8">
    <source>
        <dbReference type="Proteomes" id="UP000295341"/>
    </source>
</evidence>
<keyword evidence="4 5" id="KW-0472">Membrane</keyword>
<keyword evidence="2 5" id="KW-0812">Transmembrane</keyword>
<dbReference type="Proteomes" id="UP000295341">
    <property type="component" value="Unassembled WGS sequence"/>
</dbReference>
<dbReference type="EMBL" id="SOBT01000008">
    <property type="protein sequence ID" value="TDU30845.1"/>
    <property type="molecule type" value="Genomic_DNA"/>
</dbReference>
<comment type="subcellular location">
    <subcellularLocation>
        <location evidence="1">Endomembrane system</location>
        <topology evidence="1">Multi-pass membrane protein</topology>
    </subcellularLocation>
</comment>
<feature type="transmembrane region" description="Helical" evidence="5">
    <location>
        <begin position="78"/>
        <end position="97"/>
    </location>
</feature>
<dbReference type="InterPro" id="IPR052964">
    <property type="entry name" value="Sporulation_signal_mat"/>
</dbReference>
<dbReference type="RefSeq" id="WP_133879483.1">
    <property type="nucleotide sequence ID" value="NZ_MWIN01000023.1"/>
</dbReference>
<organism evidence="7 8">
    <name type="scientific">Panacagrimonas perspica</name>
    <dbReference type="NCBI Taxonomy" id="381431"/>
    <lineage>
        <taxon>Bacteria</taxon>
        <taxon>Pseudomonadati</taxon>
        <taxon>Pseudomonadota</taxon>
        <taxon>Gammaproteobacteria</taxon>
        <taxon>Nevskiales</taxon>
        <taxon>Nevskiaceae</taxon>
        <taxon>Panacagrimonas</taxon>
    </lineage>
</organism>
<protein>
    <recommendedName>
        <fullName evidence="6">HTTM-like domain-containing protein</fullName>
    </recommendedName>
</protein>